<evidence type="ECO:0000256" key="1">
    <source>
        <dbReference type="SAM" id="MobiDB-lite"/>
    </source>
</evidence>
<protein>
    <submittedName>
        <fullName evidence="3">Uncharacterized protein</fullName>
    </submittedName>
</protein>
<keyword evidence="2" id="KW-0732">Signal</keyword>
<dbReference type="AlphaFoldDB" id="A0AAV1VKL1"/>
<comment type="caution">
    <text evidence="3">The sequence shown here is derived from an EMBL/GenBank/DDBJ whole genome shotgun (WGS) entry which is preliminary data.</text>
</comment>
<sequence>MKCTALAVTALVAVASVASATDYQPALRALAASEPATPSTDTMAAGPTERHSHPVEAAADVAAENEPTAVIGAEGKKSKEWWGGLGWGRPWGGFGRMGWLRWMGRLRWRMGMVDLTHAGHRAD</sequence>
<evidence type="ECO:0000256" key="2">
    <source>
        <dbReference type="SAM" id="SignalP"/>
    </source>
</evidence>
<gene>
    <name evidence="3" type="ORF">PM001_LOCUS31948</name>
</gene>
<dbReference type="EMBL" id="CAKLBY020000376">
    <property type="protein sequence ID" value="CAK7946798.1"/>
    <property type="molecule type" value="Genomic_DNA"/>
</dbReference>
<evidence type="ECO:0000313" key="3">
    <source>
        <dbReference type="EMBL" id="CAK7946798.1"/>
    </source>
</evidence>
<evidence type="ECO:0000313" key="4">
    <source>
        <dbReference type="Proteomes" id="UP001162060"/>
    </source>
</evidence>
<name>A0AAV1VKL1_9STRA</name>
<feature type="chain" id="PRO_5044010415" evidence="2">
    <location>
        <begin position="21"/>
        <end position="123"/>
    </location>
</feature>
<organism evidence="3 4">
    <name type="scientific">Peronospora matthiolae</name>
    <dbReference type="NCBI Taxonomy" id="2874970"/>
    <lineage>
        <taxon>Eukaryota</taxon>
        <taxon>Sar</taxon>
        <taxon>Stramenopiles</taxon>
        <taxon>Oomycota</taxon>
        <taxon>Peronosporomycetes</taxon>
        <taxon>Peronosporales</taxon>
        <taxon>Peronosporaceae</taxon>
        <taxon>Peronospora</taxon>
    </lineage>
</organism>
<feature type="signal peptide" evidence="2">
    <location>
        <begin position="1"/>
        <end position="20"/>
    </location>
</feature>
<proteinExistence type="predicted"/>
<dbReference type="Proteomes" id="UP001162060">
    <property type="component" value="Unassembled WGS sequence"/>
</dbReference>
<accession>A0AAV1VKL1</accession>
<reference evidence="3" key="1">
    <citation type="submission" date="2024-01" db="EMBL/GenBank/DDBJ databases">
        <authorList>
            <person name="Webb A."/>
        </authorList>
    </citation>
    <scope>NUCLEOTIDE SEQUENCE</scope>
    <source>
        <strain evidence="3">Pm1</strain>
    </source>
</reference>
<feature type="region of interest" description="Disordered" evidence="1">
    <location>
        <begin position="32"/>
        <end position="54"/>
    </location>
</feature>